<reference evidence="2" key="2">
    <citation type="submission" date="2021-04" db="EMBL/GenBank/DDBJ databases">
        <authorList>
            <person name="Dong X."/>
        </authorList>
    </citation>
    <scope>NUCLEOTIDE SEQUENCE</scope>
    <source>
        <strain evidence="2">ZWT</strain>
    </source>
</reference>
<gene>
    <name evidence="2" type="ORF">KDK92_18840</name>
</gene>
<dbReference type="EMBL" id="JAGSOJ010000004">
    <property type="protein sequence ID" value="MCM1991801.1"/>
    <property type="molecule type" value="Genomic_DNA"/>
</dbReference>
<dbReference type="Proteomes" id="UP001056429">
    <property type="component" value="Unassembled WGS sequence"/>
</dbReference>
<sequence>MSKKTMEQKIQEVWDRQEIEQLMYKHARSLDRMDGDLMKSCYWEDAIEEHQDPIYPELFSWKDNAWEFVPEAMKGFTALKATQHRISNILIELDGDKATAETYVWAYHVGEENGVEKEGILGGRHYFELEKRNDEWRMNYRLTIFDWNQNQDATAIWSDKVSDKYIGKRDYTEASYDYIEKHKKK</sequence>
<protein>
    <submittedName>
        <fullName evidence="2">Nuclear transport factor 2 family protein</fullName>
    </submittedName>
</protein>
<dbReference type="CDD" id="cd00531">
    <property type="entry name" value="NTF2_like"/>
    <property type="match status" value="1"/>
</dbReference>
<evidence type="ECO:0000259" key="1">
    <source>
        <dbReference type="Pfam" id="PF13577"/>
    </source>
</evidence>
<dbReference type="Gene3D" id="3.10.450.50">
    <property type="match status" value="1"/>
</dbReference>
<dbReference type="Pfam" id="PF13577">
    <property type="entry name" value="SnoaL_4"/>
    <property type="match status" value="1"/>
</dbReference>
<organism evidence="2 3">
    <name type="scientific">Oceanirhabdus seepicola</name>
    <dbReference type="NCBI Taxonomy" id="2828781"/>
    <lineage>
        <taxon>Bacteria</taxon>
        <taxon>Bacillati</taxon>
        <taxon>Bacillota</taxon>
        <taxon>Clostridia</taxon>
        <taxon>Eubacteriales</taxon>
        <taxon>Clostridiaceae</taxon>
        <taxon>Oceanirhabdus</taxon>
    </lineage>
</organism>
<evidence type="ECO:0000313" key="3">
    <source>
        <dbReference type="Proteomes" id="UP001056429"/>
    </source>
</evidence>
<comment type="caution">
    <text evidence="2">The sequence shown here is derived from an EMBL/GenBank/DDBJ whole genome shotgun (WGS) entry which is preliminary data.</text>
</comment>
<name>A0A9J6P764_9CLOT</name>
<dbReference type="RefSeq" id="WP_250860937.1">
    <property type="nucleotide sequence ID" value="NZ_JAGSOJ010000004.1"/>
</dbReference>
<feature type="domain" description="SnoaL-like" evidence="1">
    <location>
        <begin position="11"/>
        <end position="141"/>
    </location>
</feature>
<keyword evidence="3" id="KW-1185">Reference proteome</keyword>
<reference evidence="2" key="1">
    <citation type="journal article" date="2021" name="mSystems">
        <title>Bacteria and Archaea Synergistically Convert Glycine Betaine to Biogenic Methane in the Formosa Cold Seep of the South China Sea.</title>
        <authorList>
            <person name="Li L."/>
            <person name="Zhang W."/>
            <person name="Zhang S."/>
            <person name="Song L."/>
            <person name="Sun Q."/>
            <person name="Zhang H."/>
            <person name="Xiang H."/>
            <person name="Dong X."/>
        </authorList>
    </citation>
    <scope>NUCLEOTIDE SEQUENCE</scope>
    <source>
        <strain evidence="2">ZWT</strain>
    </source>
</reference>
<dbReference type="InterPro" id="IPR037401">
    <property type="entry name" value="SnoaL-like"/>
</dbReference>
<evidence type="ECO:0000313" key="2">
    <source>
        <dbReference type="EMBL" id="MCM1991801.1"/>
    </source>
</evidence>
<dbReference type="InterPro" id="IPR032710">
    <property type="entry name" value="NTF2-like_dom_sf"/>
</dbReference>
<dbReference type="AlphaFoldDB" id="A0A9J6P764"/>
<accession>A0A9J6P764</accession>
<dbReference type="SUPFAM" id="SSF54427">
    <property type="entry name" value="NTF2-like"/>
    <property type="match status" value="1"/>
</dbReference>
<proteinExistence type="predicted"/>